<dbReference type="SUPFAM" id="SSF82171">
    <property type="entry name" value="DPP6 N-terminal domain-like"/>
    <property type="match status" value="1"/>
</dbReference>
<proteinExistence type="predicted"/>
<dbReference type="Gene3D" id="2.120.10.30">
    <property type="entry name" value="TolB, C-terminal domain"/>
    <property type="match status" value="1"/>
</dbReference>
<sequence length="420" mass="46598">MSEHGKEDHEQSQQASEITRDKELEQRLSQFFNAETKHIHMTPQLRASMLLPLRQKPAHRYQSTQKYLVYTLLAVAVMLLVVFASLSTFAPHLFQPQSLALRYKITRDIVVAEGLAKGGQLLSLDPTEQRIVYQPANQAGTLYMADIANPLQSNTLVMRDAHDMAWAPDGSALVATITATQAHHPFLALAPKGQYMHFLGLDALSANWSTSKPHRIMYILQGKSQTQLWTTTTSGAPPDLQIKMKEKLLVQHMLWSPNGKNLALIVSSKGQVTKETLNQPGREIYVMNIHTHKLTLLVPQGNFTLGAVAWSPNGQNLAYEQINPTGASQIQTLSLVRPSSIASIIPRQHLIGWSWSPDSHALIYSDGGRLVAHVFSGATPLFPQTQAQLHTPFWLKNGQILCMKISNGTGSLIYLTPQTI</sequence>
<feature type="compositionally biased region" description="Basic and acidic residues" evidence="1">
    <location>
        <begin position="1"/>
        <end position="11"/>
    </location>
</feature>
<evidence type="ECO:0000313" key="3">
    <source>
        <dbReference type="EMBL" id="GCF09185.1"/>
    </source>
</evidence>
<dbReference type="OrthoDB" id="143478at2"/>
<accession>A0A5A5TDA4</accession>
<keyword evidence="2" id="KW-1133">Transmembrane helix</keyword>
<dbReference type="AlphaFoldDB" id="A0A5A5TDA4"/>
<evidence type="ECO:0000256" key="2">
    <source>
        <dbReference type="SAM" id="Phobius"/>
    </source>
</evidence>
<dbReference type="EMBL" id="BIXY01000038">
    <property type="protein sequence ID" value="GCF09185.1"/>
    <property type="molecule type" value="Genomic_DNA"/>
</dbReference>
<organism evidence="3 4">
    <name type="scientific">Dictyobacter arantiisoli</name>
    <dbReference type="NCBI Taxonomy" id="2014874"/>
    <lineage>
        <taxon>Bacteria</taxon>
        <taxon>Bacillati</taxon>
        <taxon>Chloroflexota</taxon>
        <taxon>Ktedonobacteria</taxon>
        <taxon>Ktedonobacterales</taxon>
        <taxon>Dictyobacteraceae</taxon>
        <taxon>Dictyobacter</taxon>
    </lineage>
</organism>
<dbReference type="Proteomes" id="UP000322530">
    <property type="component" value="Unassembled WGS sequence"/>
</dbReference>
<reference evidence="3 4" key="1">
    <citation type="submission" date="2019-01" db="EMBL/GenBank/DDBJ databases">
        <title>Draft genome sequence of Dictyobacter sp. Uno17.</title>
        <authorList>
            <person name="Wang C.M."/>
            <person name="Zheng Y."/>
            <person name="Sakai Y."/>
            <person name="Abe K."/>
            <person name="Yokota A."/>
            <person name="Yabe S."/>
        </authorList>
    </citation>
    <scope>NUCLEOTIDE SEQUENCE [LARGE SCALE GENOMIC DNA]</scope>
    <source>
        <strain evidence="3 4">Uno17</strain>
    </source>
</reference>
<keyword evidence="4" id="KW-1185">Reference proteome</keyword>
<dbReference type="RefSeq" id="WP_149402138.1">
    <property type="nucleotide sequence ID" value="NZ_BIXY01000038.1"/>
</dbReference>
<evidence type="ECO:0008006" key="5">
    <source>
        <dbReference type="Google" id="ProtNLM"/>
    </source>
</evidence>
<comment type="caution">
    <text evidence="3">The sequence shown here is derived from an EMBL/GenBank/DDBJ whole genome shotgun (WGS) entry which is preliminary data.</text>
</comment>
<keyword evidence="2" id="KW-0812">Transmembrane</keyword>
<evidence type="ECO:0000313" key="4">
    <source>
        <dbReference type="Proteomes" id="UP000322530"/>
    </source>
</evidence>
<dbReference type="InterPro" id="IPR011042">
    <property type="entry name" value="6-blade_b-propeller_TolB-like"/>
</dbReference>
<feature type="region of interest" description="Disordered" evidence="1">
    <location>
        <begin position="1"/>
        <end position="20"/>
    </location>
</feature>
<name>A0A5A5TDA4_9CHLR</name>
<keyword evidence="2" id="KW-0472">Membrane</keyword>
<gene>
    <name evidence="3" type="ORF">KDI_27490</name>
</gene>
<feature type="transmembrane region" description="Helical" evidence="2">
    <location>
        <begin position="67"/>
        <end position="90"/>
    </location>
</feature>
<protein>
    <recommendedName>
        <fullName evidence="5">Anaphase-promoting complex subunit 4 WD40 domain-containing protein</fullName>
    </recommendedName>
</protein>
<evidence type="ECO:0000256" key="1">
    <source>
        <dbReference type="SAM" id="MobiDB-lite"/>
    </source>
</evidence>